<sequence length="281" mass="29039">MVSFENILTVLSVASCALAGAIPVHTATSRISGAPSETAEPSKHAKASEITKLHPSGVNHVGADKAKATKLYEAADFSPGAIKEPPHLLTITVINSQSVAITTEHSRDPGAPSAVSGHLSPGTMSAGETASFAVPTNWIGNVAVANAEGSDITGDDTLIEANFVIPASSGYKMAVADVDVSYVNGFSVPITCSCSGKVVTGCNKDLFALGKCDTMNNKNQCKNPLRSEMGATEAAPFLRPCQHAAWTYVNDGGADAWGFCQSGEITCCVGTKCPKNPKQPE</sequence>
<dbReference type="SUPFAM" id="SSF49870">
    <property type="entry name" value="Osmotin, thaumatin-like protein"/>
    <property type="match status" value="1"/>
</dbReference>
<comment type="caution">
    <text evidence="3">The sequence shown here is derived from an EMBL/GenBank/DDBJ whole genome shotgun (WGS) entry which is preliminary data.</text>
</comment>
<feature type="compositionally biased region" description="Basic and acidic residues" evidence="1">
    <location>
        <begin position="40"/>
        <end position="52"/>
    </location>
</feature>
<keyword evidence="2" id="KW-0732">Signal</keyword>
<organism evidence="3 4">
    <name type="scientific">Calycina marina</name>
    <dbReference type="NCBI Taxonomy" id="1763456"/>
    <lineage>
        <taxon>Eukaryota</taxon>
        <taxon>Fungi</taxon>
        <taxon>Dikarya</taxon>
        <taxon>Ascomycota</taxon>
        <taxon>Pezizomycotina</taxon>
        <taxon>Leotiomycetes</taxon>
        <taxon>Helotiales</taxon>
        <taxon>Pezizellaceae</taxon>
        <taxon>Calycina</taxon>
    </lineage>
</organism>
<feature type="region of interest" description="Disordered" evidence="1">
    <location>
        <begin position="32"/>
        <end position="60"/>
    </location>
</feature>
<gene>
    <name evidence="3" type="ORF">BJ878DRAFT_517462</name>
</gene>
<feature type="signal peptide" evidence="2">
    <location>
        <begin position="1"/>
        <end position="19"/>
    </location>
</feature>
<dbReference type="InterPro" id="IPR037176">
    <property type="entry name" value="Osmotin/thaumatin-like_sf"/>
</dbReference>
<feature type="chain" id="PRO_5040420099" description="Thaumatin-like protein" evidence="2">
    <location>
        <begin position="20"/>
        <end position="281"/>
    </location>
</feature>
<evidence type="ECO:0000256" key="2">
    <source>
        <dbReference type="SAM" id="SignalP"/>
    </source>
</evidence>
<reference evidence="3" key="1">
    <citation type="journal article" date="2021" name="IMA Fungus">
        <title>Genomic characterization of three marine fungi, including Emericellopsis atlantica sp. nov. with signatures of a generalist lifestyle and marine biomass degradation.</title>
        <authorList>
            <person name="Hagestad O.C."/>
            <person name="Hou L."/>
            <person name="Andersen J.H."/>
            <person name="Hansen E.H."/>
            <person name="Altermark B."/>
            <person name="Li C."/>
            <person name="Kuhnert E."/>
            <person name="Cox R.J."/>
            <person name="Crous P.W."/>
            <person name="Spatafora J.W."/>
            <person name="Lail K."/>
            <person name="Amirebrahimi M."/>
            <person name="Lipzen A."/>
            <person name="Pangilinan J."/>
            <person name="Andreopoulos W."/>
            <person name="Hayes R.D."/>
            <person name="Ng V."/>
            <person name="Grigoriev I.V."/>
            <person name="Jackson S.A."/>
            <person name="Sutton T.D.S."/>
            <person name="Dobson A.D.W."/>
            <person name="Rama T."/>
        </authorList>
    </citation>
    <scope>NUCLEOTIDE SEQUENCE</scope>
    <source>
        <strain evidence="3">TRa3180A</strain>
    </source>
</reference>
<evidence type="ECO:0000313" key="3">
    <source>
        <dbReference type="EMBL" id="KAG9242065.1"/>
    </source>
</evidence>
<dbReference type="EMBL" id="MU254118">
    <property type="protein sequence ID" value="KAG9242065.1"/>
    <property type="molecule type" value="Genomic_DNA"/>
</dbReference>
<protein>
    <recommendedName>
        <fullName evidence="5">Thaumatin-like protein</fullName>
    </recommendedName>
</protein>
<dbReference type="OrthoDB" id="430315at2759"/>
<dbReference type="AlphaFoldDB" id="A0A9P7YYH6"/>
<proteinExistence type="predicted"/>
<evidence type="ECO:0008006" key="5">
    <source>
        <dbReference type="Google" id="ProtNLM"/>
    </source>
</evidence>
<dbReference type="Proteomes" id="UP000887226">
    <property type="component" value="Unassembled WGS sequence"/>
</dbReference>
<evidence type="ECO:0000256" key="1">
    <source>
        <dbReference type="SAM" id="MobiDB-lite"/>
    </source>
</evidence>
<name>A0A9P7YYH6_9HELO</name>
<keyword evidence="4" id="KW-1185">Reference proteome</keyword>
<accession>A0A9P7YYH6</accession>
<evidence type="ECO:0000313" key="4">
    <source>
        <dbReference type="Proteomes" id="UP000887226"/>
    </source>
</evidence>